<keyword evidence="7" id="KW-0812">Transmembrane</keyword>
<feature type="region of interest" description="Disordered" evidence="6">
    <location>
        <begin position="168"/>
        <end position="247"/>
    </location>
</feature>
<accession>A0AAQ3RQ72</accession>
<dbReference type="GO" id="GO:0003676">
    <property type="term" value="F:nucleic acid binding"/>
    <property type="evidence" value="ECO:0007669"/>
    <property type="project" value="InterPro"/>
</dbReference>
<keyword evidence="10" id="KW-1185">Reference proteome</keyword>
<feature type="transmembrane region" description="Helical" evidence="7">
    <location>
        <begin position="37"/>
        <end position="57"/>
    </location>
</feature>
<organism evidence="9 10">
    <name type="scientific">Vigna mungo</name>
    <name type="common">Black gram</name>
    <name type="synonym">Phaseolus mungo</name>
    <dbReference type="NCBI Taxonomy" id="3915"/>
    <lineage>
        <taxon>Eukaryota</taxon>
        <taxon>Viridiplantae</taxon>
        <taxon>Streptophyta</taxon>
        <taxon>Embryophyta</taxon>
        <taxon>Tracheophyta</taxon>
        <taxon>Spermatophyta</taxon>
        <taxon>Magnoliopsida</taxon>
        <taxon>eudicotyledons</taxon>
        <taxon>Gunneridae</taxon>
        <taxon>Pentapetalae</taxon>
        <taxon>rosids</taxon>
        <taxon>fabids</taxon>
        <taxon>Fabales</taxon>
        <taxon>Fabaceae</taxon>
        <taxon>Papilionoideae</taxon>
        <taxon>50 kb inversion clade</taxon>
        <taxon>NPAAA clade</taxon>
        <taxon>indigoferoid/millettioid clade</taxon>
        <taxon>Phaseoleae</taxon>
        <taxon>Vigna</taxon>
    </lineage>
</organism>
<dbReference type="GO" id="GO:0016779">
    <property type="term" value="F:nucleotidyltransferase activity"/>
    <property type="evidence" value="ECO:0007669"/>
    <property type="project" value="UniProtKB-KW"/>
</dbReference>
<keyword evidence="4" id="KW-0378">Hydrolase</keyword>
<sequence>MGKIWKLSVKLGVAAVVNNRHPTSKTRRYRRRLNWSNALRVHTYSITFCAMIMRSWFMTCWNFFNRGIWNRKMMNLSPVQDKNMARDFRLQRKGGYALGDSGYSHNNTYSNRAKIKHKMKYNAASLDERSERCIFVIRDAFLLIQVLELGSQFMNLTFGPTCWIPIGEETRANDGGKSGGSRRALGGGRDCNHRDESRQGGSATRDDDDMTRHSSNLESDESQSSVNDNRGGPNGGGGRVREGNQGGMINWRKRVELPVFEGGEPLVWIGSAKKFFEVQRVVEEEKLELAFISMESYVGSWFRFWREKTKNLSWDRLKRALGIRFGGGTRGMVQAGPVEEYIRDFEVLVEQTTQIPEEQIMGYFLSGLRGEVGDHVGSRDPLNLMTAMRVARDVEKRRMGVQESKFLGENDGFSDANRTKLRRDRRNNAIANGGGSDQNVRNLPYSECGRPFSLDHCCPKRGLRMLILAEEEEETEGDDRTELNLATMELSALSAGGLTTPKTMKGTATTLLIEECYEQVTLELGDAKLVERFYLFELGGVEVILGVEWLEKMGEVMVDWAKLTMVYRQEGEEMTVKGDPTFKRKVVGPRALLKIDRVEAWFMVWELGSMEAQNNAPRYLGLTEKQKGEMKILLDKYDVVFAELTKLPPSREMEHHIWLKEGVSTCYESRDRATGRRNAPHGVIRPSHSSYSSPIILVKKKNGSWRFCIDYRALNRATMPDKFLIPLIEELLDELKGAYYFSKVDLKVGYHQIRMSEKAHQGHYEFVVMSFGLTNVPMTFQSTMNTLFQPYLCKYVLVFLDDILVYNRTWEEHLERVERVLLTLQQDQWVANRRKCEFGQTRVKYLGHVISSRGVEMDDEKIKAIVEWERPKMVKSLRGFLGLTGYYRRFVRDYDKIVRPLTELLKKGGFTWNEKAEETWKTLKRAMTTAPLLLLPDFTQPFQIECDASRCGVEAVLMQQGSIRGKAKQIHLRKGDDGPSVSHSTLETVPCAVAVYGSYGSEEPLTFAGTAQCEGEDEEEKELCMVVRTFWQDFGEITQKVEADGFLHKVMEEIRRDPNTHPAYTLEHERLHHMSTWIPKLIGKFHVTQTGGHSGPLSVPNAVWEELSMDFIVRLPKSQGYDAILVMVDRLSKYAHFLPLKHPYSVKTVAEIFIREVVRLHGIPQSIVTDGDPLFLSMFWKELFKSQGTQLKMSTAYHPEMDGQTEVLLFRAAQGMDKRAAVGGILAVYERTSPFLHRFIPGESLVEALKFHLEKAHDLMVRQANKRRKVANVEVGDWTNLNANEAPSKASNQIFWVVPSDSEVAAARDNSNSSCLSCFTSEEGNRRTKTGEGLVTGPVDRRTFVLASEHPRKEASLLVEWQERGLEGATWEDKMTVREQYPNFNIGDKVGVQGEGIDKDKNRWLVYERRKKGN</sequence>
<dbReference type="SUPFAM" id="SSF53098">
    <property type="entry name" value="Ribonuclease H-like"/>
    <property type="match status" value="1"/>
</dbReference>
<dbReference type="SUPFAM" id="SSF56672">
    <property type="entry name" value="DNA/RNA polymerases"/>
    <property type="match status" value="1"/>
</dbReference>
<dbReference type="FunFam" id="3.30.70.270:FF:000003">
    <property type="entry name" value="Transposon Ty3-G Gag-Pol polyprotein"/>
    <property type="match status" value="1"/>
</dbReference>
<dbReference type="Gene3D" id="3.10.10.10">
    <property type="entry name" value="HIV Type 1 Reverse Transcriptase, subunit A, domain 1"/>
    <property type="match status" value="1"/>
</dbReference>
<proteinExistence type="predicted"/>
<dbReference type="EMBL" id="CP144693">
    <property type="protein sequence ID" value="WVZ00664.1"/>
    <property type="molecule type" value="Genomic_DNA"/>
</dbReference>
<evidence type="ECO:0000313" key="10">
    <source>
        <dbReference type="Proteomes" id="UP001374535"/>
    </source>
</evidence>
<gene>
    <name evidence="9" type="ORF">V8G54_026733</name>
</gene>
<dbReference type="Gene3D" id="2.40.70.10">
    <property type="entry name" value="Acid Proteases"/>
    <property type="match status" value="1"/>
</dbReference>
<dbReference type="Gene3D" id="3.30.420.10">
    <property type="entry name" value="Ribonuclease H-like superfamily/Ribonuclease H"/>
    <property type="match status" value="1"/>
</dbReference>
<dbReference type="FunFam" id="3.30.70.270:FF:000020">
    <property type="entry name" value="Transposon Tf2-6 polyprotein-like Protein"/>
    <property type="match status" value="1"/>
</dbReference>
<dbReference type="InterPro" id="IPR050951">
    <property type="entry name" value="Retrovirus_Pol_polyprotein"/>
</dbReference>
<evidence type="ECO:0000256" key="6">
    <source>
        <dbReference type="SAM" id="MobiDB-lite"/>
    </source>
</evidence>
<dbReference type="PROSITE" id="PS50994">
    <property type="entry name" value="INTEGRASE"/>
    <property type="match status" value="1"/>
</dbReference>
<dbReference type="GO" id="GO:0004519">
    <property type="term" value="F:endonuclease activity"/>
    <property type="evidence" value="ECO:0007669"/>
    <property type="project" value="UniProtKB-KW"/>
</dbReference>
<dbReference type="Pfam" id="PF00078">
    <property type="entry name" value="RVT_1"/>
    <property type="match status" value="1"/>
</dbReference>
<dbReference type="PANTHER" id="PTHR37984">
    <property type="entry name" value="PROTEIN CBG26694"/>
    <property type="match status" value="1"/>
</dbReference>
<keyword evidence="2" id="KW-0548">Nucleotidyltransferase</keyword>
<dbReference type="InterPro" id="IPR041577">
    <property type="entry name" value="RT_RNaseH_2"/>
</dbReference>
<evidence type="ECO:0000313" key="9">
    <source>
        <dbReference type="EMBL" id="WVZ00664.1"/>
    </source>
</evidence>
<dbReference type="InterPro" id="IPR001584">
    <property type="entry name" value="Integrase_cat-core"/>
</dbReference>
<feature type="compositionally biased region" description="Low complexity" evidence="6">
    <location>
        <begin position="214"/>
        <end position="231"/>
    </location>
</feature>
<evidence type="ECO:0000256" key="5">
    <source>
        <dbReference type="ARBA" id="ARBA00023268"/>
    </source>
</evidence>
<keyword evidence="1" id="KW-0808">Transferase</keyword>
<keyword evidence="7" id="KW-1133">Transmembrane helix</keyword>
<evidence type="ECO:0000256" key="4">
    <source>
        <dbReference type="ARBA" id="ARBA00022759"/>
    </source>
</evidence>
<dbReference type="InterPro" id="IPR000477">
    <property type="entry name" value="RT_dom"/>
</dbReference>
<keyword evidence="4" id="KW-0255">Endonuclease</keyword>
<keyword evidence="3" id="KW-0540">Nuclease</keyword>
<dbReference type="InterPro" id="IPR021109">
    <property type="entry name" value="Peptidase_aspartic_dom_sf"/>
</dbReference>
<evidence type="ECO:0000259" key="8">
    <source>
        <dbReference type="PROSITE" id="PS50994"/>
    </source>
</evidence>
<evidence type="ECO:0000256" key="3">
    <source>
        <dbReference type="ARBA" id="ARBA00022722"/>
    </source>
</evidence>
<dbReference type="CDD" id="cd01647">
    <property type="entry name" value="RT_LTR"/>
    <property type="match status" value="1"/>
</dbReference>
<keyword evidence="5" id="KW-0511">Multifunctional enzyme</keyword>
<evidence type="ECO:0000256" key="2">
    <source>
        <dbReference type="ARBA" id="ARBA00022695"/>
    </source>
</evidence>
<feature type="domain" description="Integrase catalytic" evidence="8">
    <location>
        <begin position="1096"/>
        <end position="1206"/>
    </location>
</feature>
<dbReference type="Pfam" id="PF17919">
    <property type="entry name" value="RT_RNaseH_2"/>
    <property type="match status" value="1"/>
</dbReference>
<dbReference type="InterPro" id="IPR012337">
    <property type="entry name" value="RNaseH-like_sf"/>
</dbReference>
<dbReference type="Proteomes" id="UP001374535">
    <property type="component" value="Chromosome 8"/>
</dbReference>
<keyword evidence="7" id="KW-0472">Membrane</keyword>
<dbReference type="PANTHER" id="PTHR37984:SF5">
    <property type="entry name" value="PROTEIN NYNRIN-LIKE"/>
    <property type="match status" value="1"/>
</dbReference>
<dbReference type="InterPro" id="IPR043502">
    <property type="entry name" value="DNA/RNA_pol_sf"/>
</dbReference>
<name>A0AAQ3RQ72_VIGMU</name>
<dbReference type="GO" id="GO:0015074">
    <property type="term" value="P:DNA integration"/>
    <property type="evidence" value="ECO:0007669"/>
    <property type="project" value="InterPro"/>
</dbReference>
<evidence type="ECO:0000256" key="1">
    <source>
        <dbReference type="ARBA" id="ARBA00022679"/>
    </source>
</evidence>
<protein>
    <recommendedName>
        <fullName evidence="8">Integrase catalytic domain-containing protein</fullName>
    </recommendedName>
</protein>
<reference evidence="9 10" key="1">
    <citation type="journal article" date="2023" name="Life. Sci Alliance">
        <title>Evolutionary insights into 3D genome organization and epigenetic landscape of Vigna mungo.</title>
        <authorList>
            <person name="Junaid A."/>
            <person name="Singh B."/>
            <person name="Bhatia S."/>
        </authorList>
    </citation>
    <scope>NUCLEOTIDE SEQUENCE [LARGE SCALE GENOMIC DNA]</scope>
    <source>
        <strain evidence="9">Urdbean</strain>
    </source>
</reference>
<dbReference type="Gene3D" id="3.30.70.270">
    <property type="match status" value="2"/>
</dbReference>
<dbReference type="InterPro" id="IPR036397">
    <property type="entry name" value="RNaseH_sf"/>
</dbReference>
<evidence type="ECO:0000256" key="7">
    <source>
        <dbReference type="SAM" id="Phobius"/>
    </source>
</evidence>
<dbReference type="InterPro" id="IPR043128">
    <property type="entry name" value="Rev_trsase/Diguanyl_cyclase"/>
</dbReference>